<dbReference type="Gene3D" id="2.40.37.20">
    <property type="entry name" value="D-serine dehydratase-like domain"/>
    <property type="match status" value="1"/>
</dbReference>
<dbReference type="InterPro" id="IPR001608">
    <property type="entry name" value="Ala_racemase_N"/>
</dbReference>
<evidence type="ECO:0000259" key="1">
    <source>
        <dbReference type="Pfam" id="PF01168"/>
    </source>
</evidence>
<dbReference type="GO" id="GO:0036088">
    <property type="term" value="P:D-serine catabolic process"/>
    <property type="evidence" value="ECO:0007669"/>
    <property type="project" value="TreeGrafter"/>
</dbReference>
<dbReference type="Pfam" id="PF01168">
    <property type="entry name" value="Ala_racemase_N"/>
    <property type="match status" value="1"/>
</dbReference>
<dbReference type="Gene3D" id="3.20.20.10">
    <property type="entry name" value="Alanine racemase"/>
    <property type="match status" value="1"/>
</dbReference>
<accession>A0A382J151</accession>
<dbReference type="SUPFAM" id="SSF51419">
    <property type="entry name" value="PLP-binding barrel"/>
    <property type="match status" value="1"/>
</dbReference>
<feature type="non-terminal residue" evidence="2">
    <location>
        <position position="276"/>
    </location>
</feature>
<gene>
    <name evidence="2" type="ORF">METZ01_LOCUS257667</name>
</gene>
<dbReference type="InterPro" id="IPR029066">
    <property type="entry name" value="PLP-binding_barrel"/>
</dbReference>
<dbReference type="GO" id="GO:0008721">
    <property type="term" value="F:D-serine ammonia-lyase activity"/>
    <property type="evidence" value="ECO:0007669"/>
    <property type="project" value="TreeGrafter"/>
</dbReference>
<organism evidence="2">
    <name type="scientific">marine metagenome</name>
    <dbReference type="NCBI Taxonomy" id="408172"/>
    <lineage>
        <taxon>unclassified sequences</taxon>
        <taxon>metagenomes</taxon>
        <taxon>ecological metagenomes</taxon>
    </lineage>
</organism>
<dbReference type="EMBL" id="UINC01070562">
    <property type="protein sequence ID" value="SVC04813.1"/>
    <property type="molecule type" value="Genomic_DNA"/>
</dbReference>
<evidence type="ECO:0000313" key="2">
    <source>
        <dbReference type="EMBL" id="SVC04813.1"/>
    </source>
</evidence>
<sequence>MDHNYFIRDKDGIPSPSLVVFLDLVKKNINRAIEIVDGDVSKLRPHTKTHKTAEIIKLQLGAGITKHKCATLREARMLARAGISDIVIAYQIIEPNIKRLVKLIQDFPEADFKVIVDHPSVVDQLSSATNHNSLQLKVMIDLNVGMHRTGIEIGNSAVELYAKIDQSKSLHAWGLHVYDGHIHDPNPIDRERSCQLTLGLVSNFKEMLAERGLEVPMVVLGGTPTFPIYAKIPDVETSPGTFVFNDYGYSQKYPDLGFIPAALLLSRVISIPTSGT</sequence>
<dbReference type="PANTHER" id="PTHR28004:SF2">
    <property type="entry name" value="D-SERINE DEHYDRATASE"/>
    <property type="match status" value="1"/>
</dbReference>
<proteinExistence type="predicted"/>
<dbReference type="AlphaFoldDB" id="A0A382J151"/>
<dbReference type="InterPro" id="IPR042208">
    <property type="entry name" value="D-ser_dehydrat-like_sf"/>
</dbReference>
<protein>
    <recommendedName>
        <fullName evidence="1">Alanine racemase N-terminal domain-containing protein</fullName>
    </recommendedName>
</protein>
<name>A0A382J151_9ZZZZ</name>
<dbReference type="InterPro" id="IPR051466">
    <property type="entry name" value="D-amino_acid_metab_enzyme"/>
</dbReference>
<feature type="domain" description="Alanine racemase N-terminal" evidence="1">
    <location>
        <begin position="22"/>
        <end position="244"/>
    </location>
</feature>
<reference evidence="2" key="1">
    <citation type="submission" date="2018-05" db="EMBL/GenBank/DDBJ databases">
        <authorList>
            <person name="Lanie J.A."/>
            <person name="Ng W.-L."/>
            <person name="Kazmierczak K.M."/>
            <person name="Andrzejewski T.M."/>
            <person name="Davidsen T.M."/>
            <person name="Wayne K.J."/>
            <person name="Tettelin H."/>
            <person name="Glass J.I."/>
            <person name="Rusch D."/>
            <person name="Podicherti R."/>
            <person name="Tsui H.-C.T."/>
            <person name="Winkler M.E."/>
        </authorList>
    </citation>
    <scope>NUCLEOTIDE SEQUENCE</scope>
</reference>
<dbReference type="PANTHER" id="PTHR28004">
    <property type="entry name" value="ZGC:162816-RELATED"/>
    <property type="match status" value="1"/>
</dbReference>